<dbReference type="InterPro" id="IPR043504">
    <property type="entry name" value="Peptidase_S1_PA_chymotrypsin"/>
</dbReference>
<dbReference type="GO" id="GO:0004252">
    <property type="term" value="F:serine-type endopeptidase activity"/>
    <property type="evidence" value="ECO:0007669"/>
    <property type="project" value="InterPro"/>
</dbReference>
<dbReference type="AlphaFoldDB" id="A0A9E5JX16"/>
<dbReference type="PANTHER" id="PTHR15462:SF8">
    <property type="entry name" value="SERINE PROTEASE"/>
    <property type="match status" value="1"/>
</dbReference>
<reference evidence="3" key="1">
    <citation type="submission" date="2020-03" db="EMBL/GenBank/DDBJ databases">
        <authorList>
            <person name="Guo F."/>
        </authorList>
    </citation>
    <scope>NUCLEOTIDE SEQUENCE</scope>
    <source>
        <strain evidence="3">JCM 30134</strain>
    </source>
</reference>
<evidence type="ECO:0000259" key="2">
    <source>
        <dbReference type="PROSITE" id="PS50240"/>
    </source>
</evidence>
<dbReference type="PROSITE" id="PS50240">
    <property type="entry name" value="TRYPSIN_DOM"/>
    <property type="match status" value="1"/>
</dbReference>
<dbReference type="EMBL" id="JAAONZ010000010">
    <property type="protein sequence ID" value="NHO66490.1"/>
    <property type="molecule type" value="Genomic_DNA"/>
</dbReference>
<dbReference type="InterPro" id="IPR001254">
    <property type="entry name" value="Trypsin_dom"/>
</dbReference>
<dbReference type="InterPro" id="IPR009003">
    <property type="entry name" value="Peptidase_S1_PA"/>
</dbReference>
<dbReference type="PRINTS" id="PR00722">
    <property type="entry name" value="CHYMOTRYPSIN"/>
</dbReference>
<gene>
    <name evidence="3" type="ORF">G8770_13155</name>
</gene>
<name>A0A9E5JX16_9GAMM</name>
<organism evidence="3 4">
    <name type="scientific">Pseudomaricurvus hydrocarbonicus</name>
    <dbReference type="NCBI Taxonomy" id="1470433"/>
    <lineage>
        <taxon>Bacteria</taxon>
        <taxon>Pseudomonadati</taxon>
        <taxon>Pseudomonadota</taxon>
        <taxon>Gammaproteobacteria</taxon>
        <taxon>Cellvibrionales</taxon>
        <taxon>Cellvibrionaceae</taxon>
        <taxon>Pseudomaricurvus</taxon>
    </lineage>
</organism>
<evidence type="ECO:0000313" key="4">
    <source>
        <dbReference type="Proteomes" id="UP000787472"/>
    </source>
</evidence>
<dbReference type="Gene3D" id="2.40.10.10">
    <property type="entry name" value="Trypsin-like serine proteases"/>
    <property type="match status" value="2"/>
</dbReference>
<dbReference type="Proteomes" id="UP000787472">
    <property type="component" value="Unassembled WGS sequence"/>
</dbReference>
<dbReference type="Pfam" id="PF00089">
    <property type="entry name" value="Trypsin"/>
    <property type="match status" value="1"/>
</dbReference>
<protein>
    <submittedName>
        <fullName evidence="3">Trypsin-like serine protease</fullName>
    </submittedName>
</protein>
<dbReference type="SMART" id="SM00020">
    <property type="entry name" value="Tryp_SPc"/>
    <property type="match status" value="1"/>
</dbReference>
<dbReference type="PROSITE" id="PS00134">
    <property type="entry name" value="TRYPSIN_HIS"/>
    <property type="match status" value="1"/>
</dbReference>
<keyword evidence="3" id="KW-0645">Protease</keyword>
<proteinExistence type="predicted"/>
<sequence>MDKKIRPACSNPLWGMSMPAHWQNASPTKVACKLGHFSWALCLVVLSLIGAHSANAETFSNQNRQGLPHSFPKSRSVIDASKAPWNRIGSLSIAGRQFCTATLVADNLIITAAHCLWNAETSSWYPSQYIHFLAGYQRDTYSGHSTAKRLHPNPEFNPRSQPNTANLLQDWALVELQQPLGKTLGAFNLHASLVSVADQTSYAVGLAGYRSDAAEAMSLDQHCQLLPRQTPPATTPQTTSPIPSSIALPSNLLLNNCHGLQGDSGAPLLKQDAGGEWQLIGIHVARVTNLLPPSARLKTALLAVSALEFYDTFLSLAPLSTQPFLQVAER</sequence>
<dbReference type="SUPFAM" id="SSF50494">
    <property type="entry name" value="Trypsin-like serine proteases"/>
    <property type="match status" value="1"/>
</dbReference>
<dbReference type="RefSeq" id="WP_167187399.1">
    <property type="nucleotide sequence ID" value="NZ_JAAONZ010000010.1"/>
</dbReference>
<comment type="caution">
    <text evidence="3">The sequence shown here is derived from an EMBL/GenBank/DDBJ whole genome shotgun (WGS) entry which is preliminary data.</text>
</comment>
<dbReference type="InterPro" id="IPR050966">
    <property type="entry name" value="Glutamyl_endopeptidase"/>
</dbReference>
<dbReference type="InterPro" id="IPR001314">
    <property type="entry name" value="Peptidase_S1A"/>
</dbReference>
<feature type="domain" description="Peptidase S1" evidence="2">
    <location>
        <begin position="48"/>
        <end position="315"/>
    </location>
</feature>
<accession>A0A9E5JX16</accession>
<keyword evidence="4" id="KW-1185">Reference proteome</keyword>
<dbReference type="GO" id="GO:0006508">
    <property type="term" value="P:proteolysis"/>
    <property type="evidence" value="ECO:0007669"/>
    <property type="project" value="UniProtKB-KW"/>
</dbReference>
<keyword evidence="3" id="KW-0378">Hydrolase</keyword>
<dbReference type="InterPro" id="IPR018114">
    <property type="entry name" value="TRYPSIN_HIS"/>
</dbReference>
<dbReference type="PANTHER" id="PTHR15462">
    <property type="entry name" value="SERINE PROTEASE"/>
    <property type="match status" value="1"/>
</dbReference>
<evidence type="ECO:0000256" key="1">
    <source>
        <dbReference type="ARBA" id="ARBA00022729"/>
    </source>
</evidence>
<keyword evidence="1" id="KW-0732">Signal</keyword>
<evidence type="ECO:0000313" key="3">
    <source>
        <dbReference type="EMBL" id="NHO66490.1"/>
    </source>
</evidence>